<organism evidence="2 3">
    <name type="scientific">Lasiosphaeris hirsuta</name>
    <dbReference type="NCBI Taxonomy" id="260670"/>
    <lineage>
        <taxon>Eukaryota</taxon>
        <taxon>Fungi</taxon>
        <taxon>Dikarya</taxon>
        <taxon>Ascomycota</taxon>
        <taxon>Pezizomycotina</taxon>
        <taxon>Sordariomycetes</taxon>
        <taxon>Sordariomycetidae</taxon>
        <taxon>Sordariales</taxon>
        <taxon>Lasiosphaeriaceae</taxon>
        <taxon>Lasiosphaeris</taxon>
    </lineage>
</organism>
<keyword evidence="1" id="KW-1133">Transmembrane helix</keyword>
<name>A0AA40DK46_9PEZI</name>
<comment type="caution">
    <text evidence="2">The sequence shown here is derived from an EMBL/GenBank/DDBJ whole genome shotgun (WGS) entry which is preliminary data.</text>
</comment>
<evidence type="ECO:0000313" key="2">
    <source>
        <dbReference type="EMBL" id="KAK0702798.1"/>
    </source>
</evidence>
<sequence>MWPQDQSSIDAPSFKQTHLHNVPHLQKGAQGSVPSQIPRRRRTGLYLTFFETLWVWSPEIGSCIVGIIIFVAIIIILRVFDGKEQPELVLGFTINSILQYLTSFAKLALLVPIVEGLSQLKWLWFASEPRSLREFQLYDEATRGGLGVLKLLFSLKGLLKSPLLWLASSLLISGIFTSAVTQQVVTIESDLALSSSPDAVAVAPKASIYSRWTGSKFELEPNDQLDLEQVILDTAYLKPTTSVQPLDPICTTADCLFPRFGTLAICANTTEATGNTSPGVPQLLGVLANATITNLNNRSRPGYMELPRSYLAGGSIMYLPSHLFSEQTTTAALADIMFIYTTNAVEPALLQPRDLRFVEVILYVCVKGFDSHVAQGVRTTEETGSTSRIVLSGGSNITSLNGIWNMEKYETDPQVACKPGVAGLMIGFVPPEGVPGKYKVDLCTALMTSSVLNQYMAGFIALKEEDKSGQQAVGMISSALGIALYGGFMGDTPNPDAQVENLRGMASNMADGLTNMIRSKGASYTNSSGAVLGEALSSRAVVRVRWAWLALLAAQLLLAILFLIGIMVTTNRDGVQVIKSSAIATLCVLEDGTKGRLGPVGDVKQLSTLAADVRVRLKYDGSLRLTDAG</sequence>
<dbReference type="Pfam" id="PF11374">
    <property type="entry name" value="DUF3176"/>
    <property type="match status" value="1"/>
</dbReference>
<evidence type="ECO:0000256" key="1">
    <source>
        <dbReference type="SAM" id="Phobius"/>
    </source>
</evidence>
<protein>
    <submittedName>
        <fullName evidence="2">Uncharacterized protein</fullName>
    </submittedName>
</protein>
<dbReference type="PANTHER" id="PTHR35394:SF5">
    <property type="entry name" value="DUF3176 DOMAIN-CONTAINING PROTEIN"/>
    <property type="match status" value="1"/>
</dbReference>
<keyword evidence="1" id="KW-0472">Membrane</keyword>
<accession>A0AA40DK46</accession>
<keyword evidence="3" id="KW-1185">Reference proteome</keyword>
<gene>
    <name evidence="2" type="ORF">B0H67DRAFT_614110</name>
</gene>
<keyword evidence="1" id="KW-0812">Transmembrane</keyword>
<reference evidence="2" key="1">
    <citation type="submission" date="2023-06" db="EMBL/GenBank/DDBJ databases">
        <title>Genome-scale phylogeny and comparative genomics of the fungal order Sordariales.</title>
        <authorList>
            <consortium name="Lawrence Berkeley National Laboratory"/>
            <person name="Hensen N."/>
            <person name="Bonometti L."/>
            <person name="Westerberg I."/>
            <person name="Brannstrom I.O."/>
            <person name="Guillou S."/>
            <person name="Cros-Aarteil S."/>
            <person name="Calhoun S."/>
            <person name="Haridas S."/>
            <person name="Kuo A."/>
            <person name="Mondo S."/>
            <person name="Pangilinan J."/>
            <person name="Riley R."/>
            <person name="Labutti K."/>
            <person name="Andreopoulos B."/>
            <person name="Lipzen A."/>
            <person name="Chen C."/>
            <person name="Yanf M."/>
            <person name="Daum C."/>
            <person name="Ng V."/>
            <person name="Clum A."/>
            <person name="Steindorff A."/>
            <person name="Ohm R."/>
            <person name="Martin F."/>
            <person name="Silar P."/>
            <person name="Natvig D."/>
            <person name="Lalanne C."/>
            <person name="Gautier V."/>
            <person name="Ament-Velasquez S.L."/>
            <person name="Kruys A."/>
            <person name="Hutchinson M.I."/>
            <person name="Powell A.J."/>
            <person name="Barry K."/>
            <person name="Miller A.N."/>
            <person name="Grigoriev I.V."/>
            <person name="Debuchy R."/>
            <person name="Gladieux P."/>
            <person name="Thoren M.H."/>
            <person name="Johannesson H."/>
        </authorList>
    </citation>
    <scope>NUCLEOTIDE SEQUENCE</scope>
    <source>
        <strain evidence="2">SMH4607-1</strain>
    </source>
</reference>
<dbReference type="AlphaFoldDB" id="A0AA40DK46"/>
<feature type="transmembrane region" description="Helical" evidence="1">
    <location>
        <begin position="546"/>
        <end position="568"/>
    </location>
</feature>
<dbReference type="InterPro" id="IPR021514">
    <property type="entry name" value="DUF3176"/>
</dbReference>
<dbReference type="PANTHER" id="PTHR35394">
    <property type="entry name" value="DUF3176 DOMAIN-CONTAINING PROTEIN"/>
    <property type="match status" value="1"/>
</dbReference>
<feature type="transmembrane region" description="Helical" evidence="1">
    <location>
        <begin position="89"/>
        <end position="114"/>
    </location>
</feature>
<dbReference type="Proteomes" id="UP001172102">
    <property type="component" value="Unassembled WGS sequence"/>
</dbReference>
<dbReference type="EMBL" id="JAUKUA010000008">
    <property type="protein sequence ID" value="KAK0702798.1"/>
    <property type="molecule type" value="Genomic_DNA"/>
</dbReference>
<proteinExistence type="predicted"/>
<feature type="transmembrane region" description="Helical" evidence="1">
    <location>
        <begin position="53"/>
        <end position="77"/>
    </location>
</feature>
<evidence type="ECO:0000313" key="3">
    <source>
        <dbReference type="Proteomes" id="UP001172102"/>
    </source>
</evidence>